<name>A0A9D2L4D2_9BACT</name>
<dbReference type="PANTHER" id="PTHR37841">
    <property type="entry name" value="GLR2918 PROTEIN"/>
    <property type="match status" value="1"/>
</dbReference>
<proteinExistence type="predicted"/>
<reference evidence="1" key="1">
    <citation type="journal article" date="2021" name="PeerJ">
        <title>Extensive microbial diversity within the chicken gut microbiome revealed by metagenomics and culture.</title>
        <authorList>
            <person name="Gilroy R."/>
            <person name="Ravi A."/>
            <person name="Getino M."/>
            <person name="Pursley I."/>
            <person name="Horton D.L."/>
            <person name="Alikhan N.F."/>
            <person name="Baker D."/>
            <person name="Gharbi K."/>
            <person name="Hall N."/>
            <person name="Watson M."/>
            <person name="Adriaenssens E.M."/>
            <person name="Foster-Nyarko E."/>
            <person name="Jarju S."/>
            <person name="Secka A."/>
            <person name="Antonio M."/>
            <person name="Oren A."/>
            <person name="Chaudhuri R.R."/>
            <person name="La Ragione R."/>
            <person name="Hildebrand F."/>
            <person name="Pallen M.J."/>
        </authorList>
    </citation>
    <scope>NUCLEOTIDE SEQUENCE</scope>
    <source>
        <strain evidence="1">CHK169-11906</strain>
    </source>
</reference>
<dbReference type="Proteomes" id="UP000824259">
    <property type="component" value="Unassembled WGS sequence"/>
</dbReference>
<accession>A0A9D2L4D2</accession>
<gene>
    <name evidence="1" type="ORF">H9779_05270</name>
</gene>
<reference evidence="1" key="2">
    <citation type="submission" date="2021-04" db="EMBL/GenBank/DDBJ databases">
        <authorList>
            <person name="Gilroy R."/>
        </authorList>
    </citation>
    <scope>NUCLEOTIDE SEQUENCE</scope>
    <source>
        <strain evidence="1">CHK169-11906</strain>
    </source>
</reference>
<evidence type="ECO:0000313" key="1">
    <source>
        <dbReference type="EMBL" id="HJA98992.1"/>
    </source>
</evidence>
<sequence>MNIPTLYHFTEALEAPDLLLATLRDCQPRRTATGGIAMSRTSRFAEVEIRWNGARYLLCFPLSGAAIFSVEQTAAKLKYLQTELLTDYLLLRDEMIFTDDEGQPHHCDLILHRLPDGEPLNKCVWQYDAETLLRRVDELEQGLLQLDFHHNNLKAENLIVTPQGRLIPIRYHFARFGSGSDAEQFEALRRLIREEASAGMELHEPTAPAYRTRPEFTGHLFVGEMSDMLIRVEDEAGYGYVDTSNRTVIAPQFIWAADFREGRAEVQTAEGMGLIDKQGRYVIEPRYEIVDFNPYTGCTRLRREGLWALADYNGRIATEFTPRYIEEDEYIEV</sequence>
<dbReference type="Pfam" id="PF14903">
    <property type="entry name" value="WG_beta_rep"/>
    <property type="match status" value="2"/>
</dbReference>
<comment type="caution">
    <text evidence="1">The sequence shown here is derived from an EMBL/GenBank/DDBJ whole genome shotgun (WGS) entry which is preliminary data.</text>
</comment>
<dbReference type="AlphaFoldDB" id="A0A9D2L4D2"/>
<dbReference type="InterPro" id="IPR032774">
    <property type="entry name" value="WG_beta_rep"/>
</dbReference>
<organism evidence="1 2">
    <name type="scientific">Candidatus Alistipes avicola</name>
    <dbReference type="NCBI Taxonomy" id="2838432"/>
    <lineage>
        <taxon>Bacteria</taxon>
        <taxon>Pseudomonadati</taxon>
        <taxon>Bacteroidota</taxon>
        <taxon>Bacteroidia</taxon>
        <taxon>Bacteroidales</taxon>
        <taxon>Rikenellaceae</taxon>
        <taxon>Alistipes</taxon>
    </lineage>
</organism>
<protein>
    <submittedName>
        <fullName evidence="1">WG repeat-containing protein</fullName>
    </submittedName>
</protein>
<dbReference type="EMBL" id="DWYR01000013">
    <property type="protein sequence ID" value="HJA98992.1"/>
    <property type="molecule type" value="Genomic_DNA"/>
</dbReference>
<evidence type="ECO:0000313" key="2">
    <source>
        <dbReference type="Proteomes" id="UP000824259"/>
    </source>
</evidence>
<dbReference type="PANTHER" id="PTHR37841:SF1">
    <property type="entry name" value="DUF3298 DOMAIN-CONTAINING PROTEIN"/>
    <property type="match status" value="1"/>
</dbReference>